<evidence type="ECO:0000256" key="5">
    <source>
        <dbReference type="ARBA" id="ARBA00022737"/>
    </source>
</evidence>
<reference evidence="13" key="1">
    <citation type="submission" date="2025-08" db="UniProtKB">
        <authorList>
            <consortium name="RefSeq"/>
        </authorList>
    </citation>
    <scope>IDENTIFICATION</scope>
    <source>
        <tissue evidence="13">Fruit stalk</tissue>
    </source>
</reference>
<dbReference type="Gene3D" id="3.80.10.10">
    <property type="entry name" value="Ribonuclease Inhibitor"/>
    <property type="match status" value="1"/>
</dbReference>
<dbReference type="GO" id="GO:0016020">
    <property type="term" value="C:membrane"/>
    <property type="evidence" value="ECO:0007669"/>
    <property type="project" value="UniProtKB-SubCell"/>
</dbReference>
<dbReference type="PROSITE" id="PS51450">
    <property type="entry name" value="LRR"/>
    <property type="match status" value="1"/>
</dbReference>
<gene>
    <name evidence="13" type="primary">LOC111291504</name>
</gene>
<evidence type="ECO:0000259" key="11">
    <source>
        <dbReference type="Pfam" id="PF08263"/>
    </source>
</evidence>
<keyword evidence="2" id="KW-0433">Leucine-rich repeat</keyword>
<dbReference type="Pfam" id="PF08263">
    <property type="entry name" value="LRRNT_2"/>
    <property type="match status" value="1"/>
</dbReference>
<evidence type="ECO:0000256" key="3">
    <source>
        <dbReference type="ARBA" id="ARBA00022692"/>
    </source>
</evidence>
<evidence type="ECO:0000256" key="4">
    <source>
        <dbReference type="ARBA" id="ARBA00022729"/>
    </source>
</evidence>
<sequence length="209" mass="23500">MSLLLSTLFIGFLLEEHLTLGSNILVGEVNATRCRENERQPLLIFKQNLVDDSDILSSWGNGDDKRNCCKWRGVVCSNRTGHILMLNLQPTDGYLGGTISPSLLNLSHLNYLDLSFNNFNGNTIPEFIGSLRNLRYLDLSYACFSGPIPYQFGNLSRLQSLELRGNDLYSSSNLERLSHLSSLKKLDLSLSNLSKSNDWVQVVNKLPFL</sequence>
<organism evidence="12 13">
    <name type="scientific">Durio zibethinus</name>
    <name type="common">Durian</name>
    <dbReference type="NCBI Taxonomy" id="66656"/>
    <lineage>
        <taxon>Eukaryota</taxon>
        <taxon>Viridiplantae</taxon>
        <taxon>Streptophyta</taxon>
        <taxon>Embryophyta</taxon>
        <taxon>Tracheophyta</taxon>
        <taxon>Spermatophyta</taxon>
        <taxon>Magnoliopsida</taxon>
        <taxon>eudicotyledons</taxon>
        <taxon>Gunneridae</taxon>
        <taxon>Pentapetalae</taxon>
        <taxon>rosids</taxon>
        <taxon>malvids</taxon>
        <taxon>Malvales</taxon>
        <taxon>Malvaceae</taxon>
        <taxon>Helicteroideae</taxon>
        <taxon>Durio</taxon>
    </lineage>
</organism>
<comment type="subcellular location">
    <subcellularLocation>
        <location evidence="1">Membrane</location>
        <topology evidence="1">Single-pass type I membrane protein</topology>
    </subcellularLocation>
</comment>
<keyword evidence="8" id="KW-0675">Receptor</keyword>
<accession>A0A6P5YF93</accession>
<dbReference type="Pfam" id="PF13855">
    <property type="entry name" value="LRR_8"/>
    <property type="match status" value="1"/>
</dbReference>
<name>A0A6P5YF93_DURZI</name>
<evidence type="ECO:0000256" key="9">
    <source>
        <dbReference type="ARBA" id="ARBA00023180"/>
    </source>
</evidence>
<protein>
    <submittedName>
        <fullName evidence="13">LRR receptor kinase BAK1-like</fullName>
    </submittedName>
</protein>
<feature type="signal peptide" evidence="10">
    <location>
        <begin position="1"/>
        <end position="21"/>
    </location>
</feature>
<keyword evidence="3" id="KW-0812">Transmembrane</keyword>
<dbReference type="InterPro" id="IPR046956">
    <property type="entry name" value="RLP23-like"/>
</dbReference>
<keyword evidence="12" id="KW-1185">Reference proteome</keyword>
<dbReference type="Proteomes" id="UP000515121">
    <property type="component" value="Unplaced"/>
</dbReference>
<dbReference type="FunFam" id="3.80.10.10:FF:000400">
    <property type="entry name" value="Nuclear pore complex protein NUP107"/>
    <property type="match status" value="1"/>
</dbReference>
<evidence type="ECO:0000256" key="2">
    <source>
        <dbReference type="ARBA" id="ARBA00022614"/>
    </source>
</evidence>
<dbReference type="SUPFAM" id="SSF52058">
    <property type="entry name" value="L domain-like"/>
    <property type="match status" value="1"/>
</dbReference>
<dbReference type="InterPro" id="IPR032675">
    <property type="entry name" value="LRR_dom_sf"/>
</dbReference>
<dbReference type="InterPro" id="IPR013210">
    <property type="entry name" value="LRR_N_plant-typ"/>
</dbReference>
<keyword evidence="5" id="KW-0677">Repeat</keyword>
<proteinExistence type="predicted"/>
<keyword evidence="4 10" id="KW-0732">Signal</keyword>
<feature type="domain" description="Leucine-rich repeat-containing N-terminal plant-type" evidence="11">
    <location>
        <begin position="37"/>
        <end position="77"/>
    </location>
</feature>
<dbReference type="RefSeq" id="XP_022739078.1">
    <property type="nucleotide sequence ID" value="XM_022883343.1"/>
</dbReference>
<dbReference type="InterPro" id="IPR001611">
    <property type="entry name" value="Leu-rich_rpt"/>
</dbReference>
<feature type="chain" id="PRO_5028296737" evidence="10">
    <location>
        <begin position="22"/>
        <end position="209"/>
    </location>
</feature>
<evidence type="ECO:0000256" key="1">
    <source>
        <dbReference type="ARBA" id="ARBA00004479"/>
    </source>
</evidence>
<dbReference type="KEGG" id="dzi:111291504"/>
<keyword evidence="7" id="KW-0472">Membrane</keyword>
<evidence type="ECO:0000313" key="13">
    <source>
        <dbReference type="RefSeq" id="XP_022739078.1"/>
    </source>
</evidence>
<dbReference type="OrthoDB" id="997795at2759"/>
<keyword evidence="9" id="KW-0325">Glycoprotein</keyword>
<evidence type="ECO:0000313" key="12">
    <source>
        <dbReference type="Proteomes" id="UP000515121"/>
    </source>
</evidence>
<dbReference type="GeneID" id="111291504"/>
<evidence type="ECO:0000256" key="10">
    <source>
        <dbReference type="SAM" id="SignalP"/>
    </source>
</evidence>
<dbReference type="PANTHER" id="PTHR48063">
    <property type="entry name" value="LRR RECEPTOR-LIKE KINASE"/>
    <property type="match status" value="1"/>
</dbReference>
<keyword evidence="6" id="KW-1133">Transmembrane helix</keyword>
<dbReference type="AlphaFoldDB" id="A0A6P5YF93"/>
<evidence type="ECO:0000256" key="6">
    <source>
        <dbReference type="ARBA" id="ARBA00022989"/>
    </source>
</evidence>
<evidence type="ECO:0000256" key="8">
    <source>
        <dbReference type="ARBA" id="ARBA00023170"/>
    </source>
</evidence>
<evidence type="ECO:0000256" key="7">
    <source>
        <dbReference type="ARBA" id="ARBA00023136"/>
    </source>
</evidence>
<dbReference type="PANTHER" id="PTHR48063:SF101">
    <property type="entry name" value="LRR RECEPTOR-LIKE SERINE_THREONINE-PROTEIN KINASE FLS2"/>
    <property type="match status" value="1"/>
</dbReference>